<keyword evidence="1" id="KW-0732">Signal</keyword>
<dbReference type="InterPro" id="IPR036378">
    <property type="entry name" value="FAS1_dom_sf"/>
</dbReference>
<comment type="caution">
    <text evidence="3">The sequence shown here is derived from an EMBL/GenBank/DDBJ whole genome shotgun (WGS) entry which is preliminary data.</text>
</comment>
<feature type="domain" description="FAS1" evidence="2">
    <location>
        <begin position="169"/>
        <end position="315"/>
    </location>
</feature>
<gene>
    <name evidence="3" type="ORF">FCN74_03970</name>
</gene>
<keyword evidence="4" id="KW-1185">Reference proteome</keyword>
<organism evidence="3 4">
    <name type="scientific">Mesohalobacter halotolerans</name>
    <dbReference type="NCBI Taxonomy" id="1883405"/>
    <lineage>
        <taxon>Bacteria</taxon>
        <taxon>Pseudomonadati</taxon>
        <taxon>Bacteroidota</taxon>
        <taxon>Flavobacteriia</taxon>
        <taxon>Flavobacteriales</taxon>
        <taxon>Flavobacteriaceae</taxon>
        <taxon>Mesohalobacter</taxon>
    </lineage>
</organism>
<protein>
    <submittedName>
        <fullName evidence="3">Fasciclin domain-containing protein</fullName>
    </submittedName>
</protein>
<dbReference type="PROSITE" id="PS51257">
    <property type="entry name" value="PROKAR_LIPOPROTEIN"/>
    <property type="match status" value="1"/>
</dbReference>
<evidence type="ECO:0000256" key="1">
    <source>
        <dbReference type="SAM" id="SignalP"/>
    </source>
</evidence>
<dbReference type="GO" id="GO:0005615">
    <property type="term" value="C:extracellular space"/>
    <property type="evidence" value="ECO:0007669"/>
    <property type="project" value="TreeGrafter"/>
</dbReference>
<dbReference type="OrthoDB" id="9800666at2"/>
<name>A0A4U5TTV1_9FLAO</name>
<dbReference type="Pfam" id="PF02469">
    <property type="entry name" value="Fasciclin"/>
    <property type="match status" value="2"/>
</dbReference>
<evidence type="ECO:0000259" key="2">
    <source>
        <dbReference type="PROSITE" id="PS50213"/>
    </source>
</evidence>
<dbReference type="RefSeq" id="WP_138931283.1">
    <property type="nucleotide sequence ID" value="NZ_SWMU01000001.1"/>
</dbReference>
<reference evidence="3 4" key="1">
    <citation type="submission" date="2019-04" db="EMBL/GenBank/DDBJ databases">
        <title>Psychroflexus halotolerans sp. nov., isolated from a marine solar saltern.</title>
        <authorList>
            <person name="Feng X."/>
        </authorList>
    </citation>
    <scope>NUCLEOTIDE SEQUENCE [LARGE SCALE GENOMIC DNA]</scope>
    <source>
        <strain evidence="3 4">WDS2C27</strain>
    </source>
</reference>
<dbReference type="PROSITE" id="PS50213">
    <property type="entry name" value="FAS1"/>
    <property type="match status" value="2"/>
</dbReference>
<dbReference type="InterPro" id="IPR050904">
    <property type="entry name" value="Adhesion/Biosynth-related"/>
</dbReference>
<accession>A0A4U5TTV1</accession>
<evidence type="ECO:0000313" key="3">
    <source>
        <dbReference type="EMBL" id="TKS57583.1"/>
    </source>
</evidence>
<dbReference type="SMART" id="SM00554">
    <property type="entry name" value="FAS1"/>
    <property type="match status" value="2"/>
</dbReference>
<dbReference type="Proteomes" id="UP000306552">
    <property type="component" value="Unassembled WGS sequence"/>
</dbReference>
<feature type="domain" description="FAS1" evidence="2">
    <location>
        <begin position="35"/>
        <end position="167"/>
    </location>
</feature>
<dbReference type="InterPro" id="IPR000782">
    <property type="entry name" value="FAS1_domain"/>
</dbReference>
<dbReference type="PANTHER" id="PTHR10900:SF77">
    <property type="entry name" value="FI19380P1"/>
    <property type="match status" value="1"/>
</dbReference>
<proteinExistence type="predicted"/>
<dbReference type="EMBL" id="SWMU01000001">
    <property type="protein sequence ID" value="TKS57583.1"/>
    <property type="molecule type" value="Genomic_DNA"/>
</dbReference>
<sequence length="320" mass="33822">MKSLSKIMFLAVLLITSVSCSDDDYGSDDGYATPPAYTFNIIADSPDHTVLEQLLIDTGLDQVLSSGTFTVFAPTDDAFSGIDPSTLTDDELTNLLLNHVVTGNVLSTDLTNGYVKTNATESYSGNNNFIDLYVNIDNGVNLNNSSEVTVADLESSNGTVHVVDAVITIPNVVDLAASNPMFSNLATALTQENLIATLSTDAGTSPAPFTVFAPNDMAFQNFLDEDPNDPFETIDDVLNFSALTDVLTYHVLPDGAVRAADISDGITPATVQGETITINIPDGVTITDQNGRVVNIIATDVTGSNGVIHVLDNVILPTLP</sequence>
<feature type="chain" id="PRO_5020184411" evidence="1">
    <location>
        <begin position="22"/>
        <end position="320"/>
    </location>
</feature>
<dbReference type="PANTHER" id="PTHR10900">
    <property type="entry name" value="PERIOSTIN-RELATED"/>
    <property type="match status" value="1"/>
</dbReference>
<dbReference type="AlphaFoldDB" id="A0A4U5TTV1"/>
<dbReference type="SUPFAM" id="SSF82153">
    <property type="entry name" value="FAS1 domain"/>
    <property type="match status" value="2"/>
</dbReference>
<evidence type="ECO:0000313" key="4">
    <source>
        <dbReference type="Proteomes" id="UP000306552"/>
    </source>
</evidence>
<feature type="signal peptide" evidence="1">
    <location>
        <begin position="1"/>
        <end position="21"/>
    </location>
</feature>
<dbReference type="Gene3D" id="2.30.180.10">
    <property type="entry name" value="FAS1 domain"/>
    <property type="match status" value="2"/>
</dbReference>